<proteinExistence type="predicted"/>
<dbReference type="EMBL" id="SZUA01000002">
    <property type="protein sequence ID" value="TKR30901.1"/>
    <property type="molecule type" value="Genomic_DNA"/>
</dbReference>
<keyword evidence="2" id="KW-1185">Reference proteome</keyword>
<sequence>MDRFAWVPGRGIDASALERLRSHFPRPAQPMGEAWFMGSDRRMFTELLNDLGDLPPYGIQKPLEEIASGTSAFGPLEEWNSWYHHLLGALLPRSHEHFVDYVLEYLITGFMALYPNGIQQAPYDGFREDILNSLGSAIMDGCCWGDGEISIGRILHRSNNNPNRVWCWWDASGDMSSSMFFCLKYLPKPMVADWFRSALAIPSPHWRAQIIAWLVGSHAMLHDTARWPSEWKVEARPSVSWAWSHCLRPELATNERGSEPPMPSLLPDESKIEALRVVREHFTDAVFLEWLSSIAEVPYLKTELAEIPITFEHLYLGA</sequence>
<organism evidence="1 2">
    <name type="scientific">Luteimonas gilva</name>
    <dbReference type="NCBI Taxonomy" id="2572684"/>
    <lineage>
        <taxon>Bacteria</taxon>
        <taxon>Pseudomonadati</taxon>
        <taxon>Pseudomonadota</taxon>
        <taxon>Gammaproteobacteria</taxon>
        <taxon>Lysobacterales</taxon>
        <taxon>Lysobacteraceae</taxon>
        <taxon>Luteimonas</taxon>
    </lineage>
</organism>
<dbReference type="OrthoDB" id="9031517at2"/>
<dbReference type="RefSeq" id="WP_137267332.1">
    <property type="nucleotide sequence ID" value="NZ_SZUA01000002.1"/>
</dbReference>
<comment type="caution">
    <text evidence="1">The sequence shown here is derived from an EMBL/GenBank/DDBJ whole genome shotgun (WGS) entry which is preliminary data.</text>
</comment>
<name>A0A4U5JQM8_9GAMM</name>
<gene>
    <name evidence="1" type="ORF">FCE95_12475</name>
</gene>
<evidence type="ECO:0000313" key="1">
    <source>
        <dbReference type="EMBL" id="TKR30901.1"/>
    </source>
</evidence>
<accession>A0A4U5JQM8</accession>
<evidence type="ECO:0000313" key="2">
    <source>
        <dbReference type="Proteomes" id="UP000308707"/>
    </source>
</evidence>
<protein>
    <submittedName>
        <fullName evidence="1">Uncharacterized protein</fullName>
    </submittedName>
</protein>
<dbReference type="Proteomes" id="UP000308707">
    <property type="component" value="Unassembled WGS sequence"/>
</dbReference>
<dbReference type="AlphaFoldDB" id="A0A4U5JQM8"/>
<reference evidence="1 2" key="1">
    <citation type="submission" date="2019-04" db="EMBL/GenBank/DDBJ databases">
        <title>Reference strain of H23.</title>
        <authorList>
            <person name="Luo X."/>
        </authorList>
    </citation>
    <scope>NUCLEOTIDE SEQUENCE [LARGE SCALE GENOMIC DNA]</scope>
    <source>
        <strain evidence="1 2">H23</strain>
    </source>
</reference>